<organism evidence="2 3">
    <name type="scientific">Pleurodeles waltl</name>
    <name type="common">Iberian ribbed newt</name>
    <dbReference type="NCBI Taxonomy" id="8319"/>
    <lineage>
        <taxon>Eukaryota</taxon>
        <taxon>Metazoa</taxon>
        <taxon>Chordata</taxon>
        <taxon>Craniata</taxon>
        <taxon>Vertebrata</taxon>
        <taxon>Euteleostomi</taxon>
        <taxon>Amphibia</taxon>
        <taxon>Batrachia</taxon>
        <taxon>Caudata</taxon>
        <taxon>Salamandroidea</taxon>
        <taxon>Salamandridae</taxon>
        <taxon>Pleurodelinae</taxon>
        <taxon>Pleurodeles</taxon>
    </lineage>
</organism>
<sequence>MGRYPRALLRASRCCDATKRGKRKKTREASERSVATKRMWTGRKGKATVRRQQGEEQWQEKMERRPRRASHRQNRRRMAATKFSFGPWKDMAGAGAAQQYSPHARFNTTWAAATARKAMAPAFEMEAGGAQPKVTSYPGMMACSSHTRRTKDRHSPQPSQPEREGAEKEKMESFVSLVVQLACPTTMTVPEIAHTSQEDTVISKAKEALANRQRKHFFDGARTLDLEVFMEAGLQPRVYKIKESAALVVRQRVYLRCVICAH</sequence>
<protein>
    <submittedName>
        <fullName evidence="2">Uncharacterized protein</fullName>
    </submittedName>
</protein>
<feature type="region of interest" description="Disordered" evidence="1">
    <location>
        <begin position="144"/>
        <end position="169"/>
    </location>
</feature>
<dbReference type="Proteomes" id="UP001066276">
    <property type="component" value="Chromosome 3_1"/>
</dbReference>
<name>A0AAV7U7R9_PLEWA</name>
<dbReference type="AlphaFoldDB" id="A0AAV7U7R9"/>
<keyword evidence="3" id="KW-1185">Reference proteome</keyword>
<gene>
    <name evidence="2" type="ORF">NDU88_001917</name>
</gene>
<evidence type="ECO:0000256" key="1">
    <source>
        <dbReference type="SAM" id="MobiDB-lite"/>
    </source>
</evidence>
<accession>A0AAV7U7R9</accession>
<evidence type="ECO:0000313" key="3">
    <source>
        <dbReference type="Proteomes" id="UP001066276"/>
    </source>
</evidence>
<dbReference type="EMBL" id="JANPWB010000005">
    <property type="protein sequence ID" value="KAJ1185122.1"/>
    <property type="molecule type" value="Genomic_DNA"/>
</dbReference>
<feature type="compositionally biased region" description="Basic residues" evidence="1">
    <location>
        <begin position="40"/>
        <end position="49"/>
    </location>
</feature>
<reference evidence="2" key="1">
    <citation type="journal article" date="2022" name="bioRxiv">
        <title>Sequencing and chromosome-scale assembly of the giantPleurodeles waltlgenome.</title>
        <authorList>
            <person name="Brown T."/>
            <person name="Elewa A."/>
            <person name="Iarovenko S."/>
            <person name="Subramanian E."/>
            <person name="Araus A.J."/>
            <person name="Petzold A."/>
            <person name="Susuki M."/>
            <person name="Suzuki K.-i.T."/>
            <person name="Hayashi T."/>
            <person name="Toyoda A."/>
            <person name="Oliveira C."/>
            <person name="Osipova E."/>
            <person name="Leigh N.D."/>
            <person name="Simon A."/>
            <person name="Yun M.H."/>
        </authorList>
    </citation>
    <scope>NUCLEOTIDE SEQUENCE</scope>
    <source>
        <strain evidence="2">20211129_DDA</strain>
        <tissue evidence="2">Liver</tissue>
    </source>
</reference>
<evidence type="ECO:0000313" key="2">
    <source>
        <dbReference type="EMBL" id="KAJ1185122.1"/>
    </source>
</evidence>
<feature type="compositionally biased region" description="Basic residues" evidence="1">
    <location>
        <begin position="64"/>
        <end position="77"/>
    </location>
</feature>
<feature type="compositionally biased region" description="Basic and acidic residues" evidence="1">
    <location>
        <begin position="52"/>
        <end position="63"/>
    </location>
</feature>
<feature type="region of interest" description="Disordered" evidence="1">
    <location>
        <begin position="1"/>
        <end position="77"/>
    </location>
</feature>
<proteinExistence type="predicted"/>
<comment type="caution">
    <text evidence="2">The sequence shown here is derived from an EMBL/GenBank/DDBJ whole genome shotgun (WGS) entry which is preliminary data.</text>
</comment>